<dbReference type="PROSITE" id="PS50977">
    <property type="entry name" value="HTH_TETR_2"/>
    <property type="match status" value="1"/>
</dbReference>
<comment type="caution">
    <text evidence="4">The sequence shown here is derived from an EMBL/GenBank/DDBJ whole genome shotgun (WGS) entry which is preliminary data.</text>
</comment>
<dbReference type="RefSeq" id="WP_186857246.1">
    <property type="nucleotide sequence ID" value="NZ_JACOON010000002.1"/>
</dbReference>
<evidence type="ECO:0000313" key="5">
    <source>
        <dbReference type="Proteomes" id="UP000606889"/>
    </source>
</evidence>
<evidence type="ECO:0000256" key="2">
    <source>
        <dbReference type="PROSITE-ProRule" id="PRU00335"/>
    </source>
</evidence>
<feature type="DNA-binding region" description="H-T-H motif" evidence="2">
    <location>
        <begin position="30"/>
        <end position="49"/>
    </location>
</feature>
<dbReference type="PANTHER" id="PTHR43479">
    <property type="entry name" value="ACREF/ENVCD OPERON REPRESSOR-RELATED"/>
    <property type="match status" value="1"/>
</dbReference>
<dbReference type="InterPro" id="IPR050624">
    <property type="entry name" value="HTH-type_Tx_Regulator"/>
</dbReference>
<proteinExistence type="predicted"/>
<evidence type="ECO:0000313" key="4">
    <source>
        <dbReference type="EMBL" id="MBC5647729.1"/>
    </source>
</evidence>
<keyword evidence="1 2" id="KW-0238">DNA-binding</keyword>
<accession>A0ABR7ED70</accession>
<dbReference type="InterPro" id="IPR001647">
    <property type="entry name" value="HTH_TetR"/>
</dbReference>
<dbReference type="Proteomes" id="UP000606889">
    <property type="component" value="Unassembled WGS sequence"/>
</dbReference>
<evidence type="ECO:0000256" key="1">
    <source>
        <dbReference type="ARBA" id="ARBA00023125"/>
    </source>
</evidence>
<dbReference type="PANTHER" id="PTHR43479:SF7">
    <property type="entry name" value="TETR-FAMILY TRANSCRIPTIONAL REGULATOR"/>
    <property type="match status" value="1"/>
</dbReference>
<feature type="domain" description="HTH tetR-type" evidence="3">
    <location>
        <begin position="7"/>
        <end position="67"/>
    </location>
</feature>
<dbReference type="EMBL" id="JACOON010000002">
    <property type="protein sequence ID" value="MBC5647729.1"/>
    <property type="molecule type" value="Genomic_DNA"/>
</dbReference>
<dbReference type="InterPro" id="IPR009057">
    <property type="entry name" value="Homeodomain-like_sf"/>
</dbReference>
<dbReference type="Gene3D" id="1.10.357.10">
    <property type="entry name" value="Tetracycline Repressor, domain 2"/>
    <property type="match status" value="1"/>
</dbReference>
<evidence type="ECO:0000259" key="3">
    <source>
        <dbReference type="PROSITE" id="PS50977"/>
    </source>
</evidence>
<gene>
    <name evidence="4" type="ORF">H8S18_05230</name>
</gene>
<keyword evidence="5" id="KW-1185">Reference proteome</keyword>
<protein>
    <submittedName>
        <fullName evidence="4">TetR/AcrR family transcriptional regulator</fullName>
    </submittedName>
</protein>
<reference evidence="4 5" key="1">
    <citation type="submission" date="2020-08" db="EMBL/GenBank/DDBJ databases">
        <title>Genome public.</title>
        <authorList>
            <person name="Liu C."/>
            <person name="Sun Q."/>
        </authorList>
    </citation>
    <scope>NUCLEOTIDE SEQUENCE [LARGE SCALE GENOMIC DNA]</scope>
    <source>
        <strain evidence="4 5">NSJ-35</strain>
    </source>
</reference>
<dbReference type="SUPFAM" id="SSF46689">
    <property type="entry name" value="Homeodomain-like"/>
    <property type="match status" value="1"/>
</dbReference>
<organism evidence="4 5">
    <name type="scientific">Christensenella tenuis</name>
    <dbReference type="NCBI Taxonomy" id="2763033"/>
    <lineage>
        <taxon>Bacteria</taxon>
        <taxon>Bacillati</taxon>
        <taxon>Bacillota</taxon>
        <taxon>Clostridia</taxon>
        <taxon>Christensenellales</taxon>
        <taxon>Christensenellaceae</taxon>
        <taxon>Christensenella</taxon>
    </lineage>
</organism>
<name>A0ABR7ED70_9FIRM</name>
<sequence>MEDKRIIKTKQNLKRTMIQLLSRVPFEKVTVCELCRTGMTSRITFYTHYDDKYALVEDMFRDYIDEAVRDYHRLQAENNPSHTALQGYYNMLDCILNLYYNNLAFFSRTSPERNPYLYSAFYHHIFCNVDEYIRRHSRQMTAKYPSRQTAALLCNGLWGVINECYASGTSRTDMRRDIRSMFHDILVSPLFHQNGGSY</sequence>